<protein>
    <submittedName>
        <fullName evidence="3">Iron-containing alcohol dehydrogenase</fullName>
        <ecNumber evidence="3">1.1.1.1</ecNumber>
    </submittedName>
</protein>
<feature type="domain" description="Fe-containing alcohol dehydrogenase-like C-terminal" evidence="2">
    <location>
        <begin position="1"/>
        <end position="168"/>
    </location>
</feature>
<evidence type="ECO:0000313" key="4">
    <source>
        <dbReference type="Proteomes" id="UP000823895"/>
    </source>
</evidence>
<dbReference type="InterPro" id="IPR039697">
    <property type="entry name" value="Alcohol_dehydrogenase_Fe"/>
</dbReference>
<dbReference type="Gene3D" id="1.20.1090.10">
    <property type="entry name" value="Dehydroquinate synthase-like - alpha domain"/>
    <property type="match status" value="1"/>
</dbReference>
<sequence length="178" mass="19554">QAIEMVLDYLPASYNCNMEAREQMHYAQCLAGMAFSNALLGIVHSMAHKTGAAFSTGHIPHGCANAIYLPYVIAYNAKDPVAASRYAEIARRMGLDGTSEKALINSLREKINEFNEKLNIPKTLKEFGINEDEFKEKVAHIAELAVGDACTGSNPRAIDPATMEKLLTCTYYGTEVDF</sequence>
<evidence type="ECO:0000313" key="3">
    <source>
        <dbReference type="EMBL" id="HJC43519.1"/>
    </source>
</evidence>
<evidence type="ECO:0000256" key="1">
    <source>
        <dbReference type="ARBA" id="ARBA00023002"/>
    </source>
</evidence>
<reference evidence="3" key="1">
    <citation type="journal article" date="2021" name="PeerJ">
        <title>Extensive microbial diversity within the chicken gut microbiome revealed by metagenomics and culture.</title>
        <authorList>
            <person name="Gilroy R."/>
            <person name="Ravi A."/>
            <person name="Getino M."/>
            <person name="Pursley I."/>
            <person name="Horton D.L."/>
            <person name="Alikhan N.F."/>
            <person name="Baker D."/>
            <person name="Gharbi K."/>
            <person name="Hall N."/>
            <person name="Watson M."/>
            <person name="Adriaenssens E.M."/>
            <person name="Foster-Nyarko E."/>
            <person name="Jarju S."/>
            <person name="Secka A."/>
            <person name="Antonio M."/>
            <person name="Oren A."/>
            <person name="Chaudhuri R.R."/>
            <person name="La Ragione R."/>
            <person name="Hildebrand F."/>
            <person name="Pallen M.J."/>
        </authorList>
    </citation>
    <scope>NUCLEOTIDE SEQUENCE</scope>
    <source>
        <strain evidence="3">CHK165-2605</strain>
    </source>
</reference>
<dbReference type="EMBL" id="DWWI01000162">
    <property type="protein sequence ID" value="HJC43519.1"/>
    <property type="molecule type" value="Genomic_DNA"/>
</dbReference>
<proteinExistence type="predicted"/>
<dbReference type="PANTHER" id="PTHR11496:SF83">
    <property type="entry name" value="HYDROXYACID-OXOACID TRANSHYDROGENASE, MITOCHONDRIAL"/>
    <property type="match status" value="1"/>
</dbReference>
<keyword evidence="1 3" id="KW-0560">Oxidoreductase</keyword>
<name>A0A9D2P4T2_9FIRM</name>
<dbReference type="Proteomes" id="UP000823895">
    <property type="component" value="Unassembled WGS sequence"/>
</dbReference>
<reference evidence="3" key="2">
    <citation type="submission" date="2021-04" db="EMBL/GenBank/DDBJ databases">
        <authorList>
            <person name="Gilroy R."/>
        </authorList>
    </citation>
    <scope>NUCLEOTIDE SEQUENCE</scope>
    <source>
        <strain evidence="3">CHK165-2605</strain>
    </source>
</reference>
<dbReference type="GO" id="GO:0004022">
    <property type="term" value="F:alcohol dehydrogenase (NAD+) activity"/>
    <property type="evidence" value="ECO:0007669"/>
    <property type="project" value="UniProtKB-EC"/>
</dbReference>
<dbReference type="InterPro" id="IPR056798">
    <property type="entry name" value="ADH_Fe_C"/>
</dbReference>
<dbReference type="PANTHER" id="PTHR11496">
    <property type="entry name" value="ALCOHOL DEHYDROGENASE"/>
    <property type="match status" value="1"/>
</dbReference>
<dbReference type="SUPFAM" id="SSF56796">
    <property type="entry name" value="Dehydroquinate synthase-like"/>
    <property type="match status" value="1"/>
</dbReference>
<comment type="caution">
    <text evidence="3">The sequence shown here is derived from an EMBL/GenBank/DDBJ whole genome shotgun (WGS) entry which is preliminary data.</text>
</comment>
<feature type="non-terminal residue" evidence="3">
    <location>
        <position position="1"/>
    </location>
</feature>
<evidence type="ECO:0000259" key="2">
    <source>
        <dbReference type="Pfam" id="PF25137"/>
    </source>
</evidence>
<accession>A0A9D2P4T2</accession>
<dbReference type="EC" id="1.1.1.1" evidence="3"/>
<dbReference type="FunFam" id="1.20.1090.10:FF:000001">
    <property type="entry name" value="Aldehyde-alcohol dehydrogenase"/>
    <property type="match status" value="1"/>
</dbReference>
<dbReference type="Pfam" id="PF25137">
    <property type="entry name" value="ADH_Fe_C"/>
    <property type="match status" value="1"/>
</dbReference>
<dbReference type="AlphaFoldDB" id="A0A9D2P4T2"/>
<organism evidence="3 4">
    <name type="scientific">Candidatus Mediterraneibacter gallistercoris</name>
    <dbReference type="NCBI Taxonomy" id="2838671"/>
    <lineage>
        <taxon>Bacteria</taxon>
        <taxon>Bacillati</taxon>
        <taxon>Bacillota</taxon>
        <taxon>Clostridia</taxon>
        <taxon>Lachnospirales</taxon>
        <taxon>Lachnospiraceae</taxon>
        <taxon>Mediterraneibacter</taxon>
    </lineage>
</organism>
<gene>
    <name evidence="3" type="ORF">H9756_07565</name>
</gene>